<evidence type="ECO:0000256" key="8">
    <source>
        <dbReference type="ARBA" id="ARBA00023235"/>
    </source>
</evidence>
<dbReference type="InterPro" id="IPR000380">
    <property type="entry name" value="Topo_IA"/>
</dbReference>
<dbReference type="GO" id="GO:0003917">
    <property type="term" value="F:DNA topoisomerase type I (single strand cut, ATP-independent) activity"/>
    <property type="evidence" value="ECO:0007669"/>
    <property type="project" value="UniProtKB-EC"/>
</dbReference>
<dbReference type="InterPro" id="IPR005738">
    <property type="entry name" value="TopoIII"/>
</dbReference>
<protein>
    <recommendedName>
        <fullName evidence="3">DNA topoisomerase</fullName>
        <ecNumber evidence="3">5.6.2.1</ecNumber>
    </recommendedName>
    <alternativeName>
        <fullName evidence="12">Omega-protein</fullName>
    </alternativeName>
    <alternativeName>
        <fullName evidence="11">Relaxing enzyme</fullName>
    </alternativeName>
    <alternativeName>
        <fullName evidence="9">Swivelase</fullName>
    </alternativeName>
    <alternativeName>
        <fullName evidence="10">Untwisting enzyme</fullName>
    </alternativeName>
</protein>
<evidence type="ECO:0000256" key="10">
    <source>
        <dbReference type="ARBA" id="ARBA00031985"/>
    </source>
</evidence>
<evidence type="ECO:0000256" key="5">
    <source>
        <dbReference type="ARBA" id="ARBA00022842"/>
    </source>
</evidence>
<dbReference type="RefSeq" id="WP_074960467.1">
    <property type="nucleotide sequence ID" value="NZ_FOKQ01000006.1"/>
</dbReference>
<feature type="domain" description="Topo IA-type catalytic" evidence="14">
    <location>
        <begin position="153"/>
        <end position="569"/>
    </location>
</feature>
<keyword evidence="6" id="KW-0799">Topoisomerase</keyword>
<dbReference type="GO" id="GO:0006265">
    <property type="term" value="P:DNA topological change"/>
    <property type="evidence" value="ECO:0007669"/>
    <property type="project" value="InterPro"/>
</dbReference>
<gene>
    <name evidence="15" type="ORF">SAMN02910406_01000</name>
</gene>
<evidence type="ECO:0000313" key="15">
    <source>
        <dbReference type="EMBL" id="SFC02110.1"/>
    </source>
</evidence>
<dbReference type="InterPro" id="IPR003602">
    <property type="entry name" value="Topo_IA_DNA-bd_dom"/>
</dbReference>
<organism evidence="15 16">
    <name type="scientific">Ruminococcus albus</name>
    <dbReference type="NCBI Taxonomy" id="1264"/>
    <lineage>
        <taxon>Bacteria</taxon>
        <taxon>Bacillati</taxon>
        <taxon>Bacillota</taxon>
        <taxon>Clostridia</taxon>
        <taxon>Eubacteriales</taxon>
        <taxon>Oscillospiraceae</taxon>
        <taxon>Ruminococcus</taxon>
    </lineage>
</organism>
<dbReference type="Gene3D" id="3.40.50.140">
    <property type="match status" value="1"/>
</dbReference>
<proteinExistence type="inferred from homology"/>
<dbReference type="InterPro" id="IPR013826">
    <property type="entry name" value="Topo_IA_cen_sub3"/>
</dbReference>
<evidence type="ECO:0000256" key="12">
    <source>
        <dbReference type="ARBA" id="ARBA00032877"/>
    </source>
</evidence>
<dbReference type="InterPro" id="IPR003601">
    <property type="entry name" value="Topo_IA_2"/>
</dbReference>
<evidence type="ECO:0000259" key="13">
    <source>
        <dbReference type="PROSITE" id="PS50880"/>
    </source>
</evidence>
<dbReference type="InterPro" id="IPR034144">
    <property type="entry name" value="TOPRIM_TopoIII"/>
</dbReference>
<keyword evidence="5" id="KW-0460">Magnesium</keyword>
<dbReference type="EC" id="5.6.2.1" evidence="3"/>
<reference evidence="15 16" key="1">
    <citation type="submission" date="2016-10" db="EMBL/GenBank/DDBJ databases">
        <authorList>
            <person name="de Groot N.N."/>
        </authorList>
    </citation>
    <scope>NUCLEOTIDE SEQUENCE [LARGE SCALE GENOMIC DNA]</scope>
    <source>
        <strain evidence="15 16">AR67</strain>
    </source>
</reference>
<dbReference type="AlphaFoldDB" id="A0A1I1FYV3"/>
<dbReference type="GO" id="GO:0003677">
    <property type="term" value="F:DNA binding"/>
    <property type="evidence" value="ECO:0007669"/>
    <property type="project" value="UniProtKB-KW"/>
</dbReference>
<dbReference type="GO" id="GO:0043597">
    <property type="term" value="C:cytoplasmic replication fork"/>
    <property type="evidence" value="ECO:0007669"/>
    <property type="project" value="TreeGrafter"/>
</dbReference>
<dbReference type="InterPro" id="IPR023405">
    <property type="entry name" value="Topo_IA_core_domain"/>
</dbReference>
<dbReference type="PROSITE" id="PS00396">
    <property type="entry name" value="TOPO_IA_1"/>
    <property type="match status" value="1"/>
</dbReference>
<feature type="domain" description="Toprim" evidence="13">
    <location>
        <begin position="2"/>
        <end position="136"/>
    </location>
</feature>
<dbReference type="InterPro" id="IPR013497">
    <property type="entry name" value="Topo_IA_cen"/>
</dbReference>
<keyword evidence="7" id="KW-0238">DNA-binding</keyword>
<dbReference type="Gene3D" id="1.10.460.10">
    <property type="entry name" value="Topoisomerase I, domain 2"/>
    <property type="match status" value="1"/>
</dbReference>
<keyword evidence="8 15" id="KW-0413">Isomerase</keyword>
<dbReference type="NCBIfam" id="NF005829">
    <property type="entry name" value="PRK07726.1"/>
    <property type="match status" value="1"/>
</dbReference>
<comment type="catalytic activity">
    <reaction evidence="1">
        <text>ATP-independent breakage of single-stranded DNA, followed by passage and rejoining.</text>
        <dbReference type="EC" id="5.6.2.1"/>
    </reaction>
</comment>
<sequence length="674" mass="74655">MSILIVGEKPSVSRAISSVVGANTTKKGYTEGNGYIVSWCVGHLVGLKFPNDYGNGWEQKWSFSQLPMIPDNWLFQVTESTKAQYHILKELMNSDSVTEIVCATDADREGECIFRYVYNMARCRKPVKRLWVSSLEESAIRKALTSMKPMSAYDNLFNAGYARARADWLVGMNGSRLFSVRYGGKLNIGRVQTPTLAMIVQRDAEVNGFVKQKYYTADLNCGAFTLSSARIDDEKSADALVSACDGNTVTISSVKREVKIDKAPKLYDLTTLQREANKAFGYTAQQTLDYTQSLYEGKLVTYPRTDSQYLSDDMAQTALEVTKLCDSYFGYGITHTPDISKVINNSKVSGHHAIIPTSGIATADLSSLPTGEKNILTLIAAKLICAAAPAHKYEAVKLTGICNGTEFTATGRTVLEMGWKRFIRQTDKEKPDEKALPAVSEGQSFTVAASKGEHFTSPPKPYTEDTLLSAMERAGNEDYDEDTEKKGLGTPATRAATIEALVKNGYVERNGKQLRATDKGKELITVVPDEVKSPKLTAQWETRLQQVEHGEYSAVSFMKDIERFIKAMCSNYGAKDDSVSLARQYQETFGKCPKCGGDILKGKYGLYCKVKCGMSVGNVYGVKLSSAQVKYLLNGKSTSIISKGRRSVVYPEIEETMYNGRTFYQWKAEWDINE</sequence>
<dbReference type="PROSITE" id="PS50880">
    <property type="entry name" value="TOPRIM"/>
    <property type="match status" value="1"/>
</dbReference>
<name>A0A1I1FYV3_RUMAL</name>
<dbReference type="PROSITE" id="PS52039">
    <property type="entry name" value="TOPO_IA_2"/>
    <property type="match status" value="1"/>
</dbReference>
<dbReference type="SMART" id="SM00493">
    <property type="entry name" value="TOPRIM"/>
    <property type="match status" value="1"/>
</dbReference>
<evidence type="ECO:0000256" key="3">
    <source>
        <dbReference type="ARBA" id="ARBA00012891"/>
    </source>
</evidence>
<dbReference type="SUPFAM" id="SSF56712">
    <property type="entry name" value="Prokaryotic type I DNA topoisomerase"/>
    <property type="match status" value="1"/>
</dbReference>
<accession>A0A1I1FYV3</accession>
<dbReference type="CDD" id="cd03362">
    <property type="entry name" value="TOPRIM_TopoIA_TopoIII"/>
    <property type="match status" value="1"/>
</dbReference>
<dbReference type="CDD" id="cd00186">
    <property type="entry name" value="TOP1Ac"/>
    <property type="match status" value="1"/>
</dbReference>
<dbReference type="NCBIfam" id="TIGR01056">
    <property type="entry name" value="topB"/>
    <property type="match status" value="1"/>
</dbReference>
<keyword evidence="4" id="KW-0479">Metal-binding</keyword>
<evidence type="ECO:0000259" key="14">
    <source>
        <dbReference type="PROSITE" id="PS52039"/>
    </source>
</evidence>
<dbReference type="OrthoDB" id="9803554at2"/>
<dbReference type="Pfam" id="PF01131">
    <property type="entry name" value="Topoisom_bac"/>
    <property type="match status" value="1"/>
</dbReference>
<evidence type="ECO:0000256" key="11">
    <source>
        <dbReference type="ARBA" id="ARBA00032235"/>
    </source>
</evidence>
<dbReference type="PANTHER" id="PTHR11390:SF21">
    <property type="entry name" value="DNA TOPOISOMERASE 3-ALPHA"/>
    <property type="match status" value="1"/>
</dbReference>
<evidence type="ECO:0000256" key="6">
    <source>
        <dbReference type="ARBA" id="ARBA00023029"/>
    </source>
</evidence>
<dbReference type="SMART" id="SM00437">
    <property type="entry name" value="TOP1Ac"/>
    <property type="match status" value="1"/>
</dbReference>
<dbReference type="GO" id="GO:0046872">
    <property type="term" value="F:metal ion binding"/>
    <property type="evidence" value="ECO:0007669"/>
    <property type="project" value="UniProtKB-KW"/>
</dbReference>
<dbReference type="Pfam" id="PF01751">
    <property type="entry name" value="Toprim"/>
    <property type="match status" value="1"/>
</dbReference>
<dbReference type="InterPro" id="IPR013824">
    <property type="entry name" value="Topo_IA_cen_sub1"/>
</dbReference>
<dbReference type="GO" id="GO:0006281">
    <property type="term" value="P:DNA repair"/>
    <property type="evidence" value="ECO:0007669"/>
    <property type="project" value="TreeGrafter"/>
</dbReference>
<dbReference type="PANTHER" id="PTHR11390">
    <property type="entry name" value="PROKARYOTIC DNA TOPOISOMERASE"/>
    <property type="match status" value="1"/>
</dbReference>
<comment type="similarity">
    <text evidence="2">Belongs to the type IA topoisomerase family.</text>
</comment>
<evidence type="ECO:0000256" key="4">
    <source>
        <dbReference type="ARBA" id="ARBA00022723"/>
    </source>
</evidence>
<evidence type="ECO:0000256" key="2">
    <source>
        <dbReference type="ARBA" id="ARBA00009446"/>
    </source>
</evidence>
<dbReference type="GO" id="GO:0006310">
    <property type="term" value="P:DNA recombination"/>
    <property type="evidence" value="ECO:0007669"/>
    <property type="project" value="TreeGrafter"/>
</dbReference>
<dbReference type="Gene3D" id="1.10.290.10">
    <property type="entry name" value="Topoisomerase I, domain 4"/>
    <property type="match status" value="1"/>
</dbReference>
<dbReference type="SMART" id="SM00436">
    <property type="entry name" value="TOP1Bc"/>
    <property type="match status" value="1"/>
</dbReference>
<dbReference type="PRINTS" id="PR00417">
    <property type="entry name" value="PRTPISMRASEI"/>
</dbReference>
<evidence type="ECO:0000256" key="9">
    <source>
        <dbReference type="ARBA" id="ARBA00030003"/>
    </source>
</evidence>
<dbReference type="InterPro" id="IPR013825">
    <property type="entry name" value="Topo_IA_cen_sub2"/>
</dbReference>
<dbReference type="Proteomes" id="UP000182192">
    <property type="component" value="Unassembled WGS sequence"/>
</dbReference>
<dbReference type="InterPro" id="IPR006171">
    <property type="entry name" value="TOPRIM_dom"/>
</dbReference>
<dbReference type="Gene3D" id="2.70.20.10">
    <property type="entry name" value="Topoisomerase I, domain 3"/>
    <property type="match status" value="1"/>
</dbReference>
<evidence type="ECO:0000256" key="1">
    <source>
        <dbReference type="ARBA" id="ARBA00000213"/>
    </source>
</evidence>
<dbReference type="InterPro" id="IPR023406">
    <property type="entry name" value="Topo_IA_AS"/>
</dbReference>
<dbReference type="EMBL" id="FOKQ01000006">
    <property type="protein sequence ID" value="SFC02110.1"/>
    <property type="molecule type" value="Genomic_DNA"/>
</dbReference>
<evidence type="ECO:0000256" key="7">
    <source>
        <dbReference type="ARBA" id="ARBA00023125"/>
    </source>
</evidence>
<evidence type="ECO:0000313" key="16">
    <source>
        <dbReference type="Proteomes" id="UP000182192"/>
    </source>
</evidence>